<keyword evidence="2" id="KW-1185">Reference proteome</keyword>
<accession>A0ACC3ZAL3</accession>
<name>A0ACC3ZAL3_COLTU</name>
<organism evidence="1 2">
    <name type="scientific">Colletotrichum truncatum</name>
    <name type="common">Anthracnose fungus</name>
    <name type="synonym">Colletotrichum capsici</name>
    <dbReference type="NCBI Taxonomy" id="5467"/>
    <lineage>
        <taxon>Eukaryota</taxon>
        <taxon>Fungi</taxon>
        <taxon>Dikarya</taxon>
        <taxon>Ascomycota</taxon>
        <taxon>Pezizomycotina</taxon>
        <taxon>Sordariomycetes</taxon>
        <taxon>Hypocreomycetidae</taxon>
        <taxon>Glomerellales</taxon>
        <taxon>Glomerellaceae</taxon>
        <taxon>Colletotrichum</taxon>
        <taxon>Colletotrichum truncatum species complex</taxon>
    </lineage>
</organism>
<protein>
    <submittedName>
        <fullName evidence="1">Uncharacterized protein</fullName>
    </submittedName>
</protein>
<dbReference type="Proteomes" id="UP000805649">
    <property type="component" value="Unassembled WGS sequence"/>
</dbReference>
<sequence length="380" mass="42679">MVGWDTDINFASALLLHSCLTVIIKEALNVISIACRLVLARNDEHGIARSVVLDGYTSVLSCDCDGDLAELYFTNTGLFLLGVSLASAVAMNLFLSDLSLNILVSCTFGFCWVASIFSCRKSWLMVILALRRAGRFIWSDTPFVNFFTLIYVAVVLHGDSTIRLKDYITLRSIAIIELVFMKAYIAASNMEKQIELLKSLCKSRLVLYGGQSPKNQRRGISPVERNSIVPFTSTQRMAVMFFKTTVGHDYGSVRGSMGPGSIPVPRIDNFVDDNTGSGEWRIYRLQEDVMLIADTLRMTDSKGVWKRFISRAHGVFLRRLGKIRVVYLLRDRENEVKSNPVEDETSRWVSNVNFVTGVSKSTLENFRPAERELLERGIVV</sequence>
<reference evidence="1 2" key="1">
    <citation type="journal article" date="2020" name="Phytopathology">
        <title>Genome Sequence Resources of Colletotrichum truncatum, C. plurivorum, C. musicola, and C. sojae: Four Species Pathogenic to Soybean (Glycine max).</title>
        <authorList>
            <person name="Rogerio F."/>
            <person name="Boufleur T.R."/>
            <person name="Ciampi-Guillardi M."/>
            <person name="Sukno S.A."/>
            <person name="Thon M.R."/>
            <person name="Massola Junior N.S."/>
            <person name="Baroncelli R."/>
        </authorList>
    </citation>
    <scope>NUCLEOTIDE SEQUENCE [LARGE SCALE GENOMIC DNA]</scope>
    <source>
        <strain evidence="1 2">CMES1059</strain>
    </source>
</reference>
<proteinExistence type="predicted"/>
<evidence type="ECO:0000313" key="2">
    <source>
        <dbReference type="Proteomes" id="UP000805649"/>
    </source>
</evidence>
<dbReference type="EMBL" id="VUJX02000002">
    <property type="protein sequence ID" value="KAL0941025.1"/>
    <property type="molecule type" value="Genomic_DNA"/>
</dbReference>
<evidence type="ECO:0000313" key="1">
    <source>
        <dbReference type="EMBL" id="KAL0941025.1"/>
    </source>
</evidence>
<comment type="caution">
    <text evidence="1">The sequence shown here is derived from an EMBL/GenBank/DDBJ whole genome shotgun (WGS) entry which is preliminary data.</text>
</comment>
<gene>
    <name evidence="1" type="ORF">CTRU02_203788</name>
</gene>